<keyword evidence="4" id="KW-1185">Reference proteome</keyword>
<feature type="domain" description="Resolvase/invertase-type recombinase catalytic" evidence="1">
    <location>
        <begin position="15"/>
        <end position="166"/>
    </location>
</feature>
<evidence type="ECO:0000259" key="1">
    <source>
        <dbReference type="PROSITE" id="PS51736"/>
    </source>
</evidence>
<dbReference type="PROSITE" id="PS51736">
    <property type="entry name" value="RECOMBINASES_3"/>
    <property type="match status" value="1"/>
</dbReference>
<dbReference type="Gene3D" id="3.90.1750.20">
    <property type="entry name" value="Putative Large Serine Recombinase, Chain B, Domain 2"/>
    <property type="match status" value="1"/>
</dbReference>
<reference evidence="3 4" key="1">
    <citation type="submission" date="2021-03" db="EMBL/GenBank/DDBJ databases">
        <title>Antimicrobial resistance genes in bacteria isolated from Japanese honey, and their potential for conferring macrolide and lincosamide resistance in the American foulbrood pathogen Paenibacillus larvae.</title>
        <authorList>
            <person name="Okamoto M."/>
            <person name="Kumagai M."/>
            <person name="Kanamori H."/>
            <person name="Takamatsu D."/>
        </authorList>
    </citation>
    <scope>NUCLEOTIDE SEQUENCE [LARGE SCALE GENOMIC DNA]</scope>
    <source>
        <strain evidence="3 4">J1TS3</strain>
    </source>
</reference>
<dbReference type="InterPro" id="IPR038109">
    <property type="entry name" value="DNA_bind_recomb_sf"/>
</dbReference>
<dbReference type="PANTHER" id="PTHR30461">
    <property type="entry name" value="DNA-INVERTASE FROM LAMBDOID PROPHAGE"/>
    <property type="match status" value="1"/>
</dbReference>
<dbReference type="InterPro" id="IPR050639">
    <property type="entry name" value="SSR_resolvase"/>
</dbReference>
<accession>A0ABQ4JZC0</accession>
<dbReference type="RefSeq" id="WP_026319620.1">
    <property type="nucleotide sequence ID" value="NZ_BOQT01000001.1"/>
</dbReference>
<dbReference type="CDD" id="cd00338">
    <property type="entry name" value="Ser_Recombinase"/>
    <property type="match status" value="1"/>
</dbReference>
<dbReference type="PANTHER" id="PTHR30461:SF23">
    <property type="entry name" value="DNA RECOMBINASE-RELATED"/>
    <property type="match status" value="1"/>
</dbReference>
<evidence type="ECO:0000259" key="2">
    <source>
        <dbReference type="PROSITE" id="PS51737"/>
    </source>
</evidence>
<dbReference type="InterPro" id="IPR006119">
    <property type="entry name" value="Resolv_N"/>
</dbReference>
<feature type="domain" description="Recombinase" evidence="2">
    <location>
        <begin position="174"/>
        <end position="309"/>
    </location>
</feature>
<sequence length="541" mass="63398">MSVAKKTIETFGITSIINYLRKSRQDEEREKKTGEDTLHEQKKLMDRVLSEFGLPYEQRPEIGSGDKIATRPVFKQVIIDLDRGKFDAIAVKEISRMGRGSYTDMGTIYDLIIEKRIFIITPWKIYDPTNPSDLRQIRFELFMSREEFETTRERLTGGRYNAAMEGKWVSGPAPFGYDYNHETKKLIMNETEAETVRLIFDFYANGIILNNGRRKLVQFRALATYLTRIGIKTPKGKKNWGVASLRYLLENDLYIGVLRYNTTQTTTDGKKVPRPQDEHIIVRDAHPPIIDMDTWNRVQYRIENREGTTKTKLDFEPNELAGLCVCKMCGRKFIRRHSKRKYKKKDGSYSVYIKDFLFCGTTGCTYVKFTSIEEDLLETLRFLKGLDPIALEAQLNRIRIEEKPSRAKDDMKEYIKIREEEIKRRMNFIYDKYETGIYTDEMFLERKDELDKELDNLKKVKVDDDIQEERKRIDIKLVKSNLTNILEAYKKADSKSVKNQLLHLVFSQVNIEILEKGRGRKAAVHMIEPYLRSSFFTPESV</sequence>
<evidence type="ECO:0000313" key="4">
    <source>
        <dbReference type="Proteomes" id="UP000680279"/>
    </source>
</evidence>
<protein>
    <submittedName>
        <fullName evidence="3">Resolvase homolog YokA</fullName>
    </submittedName>
</protein>
<dbReference type="PROSITE" id="PS51737">
    <property type="entry name" value="RECOMBINASE_DNA_BIND"/>
    <property type="match status" value="1"/>
</dbReference>
<dbReference type="Pfam" id="PF00239">
    <property type="entry name" value="Resolvase"/>
    <property type="match status" value="1"/>
</dbReference>
<dbReference type="EMBL" id="BOQT01000001">
    <property type="protein sequence ID" value="GIN18894.1"/>
    <property type="molecule type" value="Genomic_DNA"/>
</dbReference>
<name>A0ABQ4JZC0_9BACI</name>
<dbReference type="Proteomes" id="UP000680279">
    <property type="component" value="Unassembled WGS sequence"/>
</dbReference>
<proteinExistence type="predicted"/>
<dbReference type="SUPFAM" id="SSF53041">
    <property type="entry name" value="Resolvase-like"/>
    <property type="match status" value="1"/>
</dbReference>
<dbReference type="Gene3D" id="3.40.50.1390">
    <property type="entry name" value="Resolvase, N-terminal catalytic domain"/>
    <property type="match status" value="1"/>
</dbReference>
<dbReference type="InterPro" id="IPR036162">
    <property type="entry name" value="Resolvase-like_N_sf"/>
</dbReference>
<dbReference type="SMART" id="SM00857">
    <property type="entry name" value="Resolvase"/>
    <property type="match status" value="1"/>
</dbReference>
<dbReference type="InterPro" id="IPR011109">
    <property type="entry name" value="DNA_bind_recombinase_dom"/>
</dbReference>
<comment type="caution">
    <text evidence="3">The sequence shown here is derived from an EMBL/GenBank/DDBJ whole genome shotgun (WGS) entry which is preliminary data.</text>
</comment>
<evidence type="ECO:0000313" key="3">
    <source>
        <dbReference type="EMBL" id="GIN18894.1"/>
    </source>
</evidence>
<organism evidence="3 4">
    <name type="scientific">Siminovitchia fordii</name>
    <dbReference type="NCBI Taxonomy" id="254759"/>
    <lineage>
        <taxon>Bacteria</taxon>
        <taxon>Bacillati</taxon>
        <taxon>Bacillota</taxon>
        <taxon>Bacilli</taxon>
        <taxon>Bacillales</taxon>
        <taxon>Bacillaceae</taxon>
        <taxon>Siminovitchia</taxon>
    </lineage>
</organism>
<gene>
    <name evidence="3" type="primary">yokA_1</name>
    <name evidence="3" type="ORF">J1TS3_00280</name>
</gene>
<dbReference type="Pfam" id="PF07508">
    <property type="entry name" value="Recombinase"/>
    <property type="match status" value="1"/>
</dbReference>